<accession>A0ABD1QJ19</accession>
<keyword evidence="2" id="KW-1185">Reference proteome</keyword>
<evidence type="ECO:0000313" key="1">
    <source>
        <dbReference type="EMBL" id="KAL2476056.1"/>
    </source>
</evidence>
<proteinExistence type="predicted"/>
<dbReference type="InterPro" id="IPR043128">
    <property type="entry name" value="Rev_trsase/Diguanyl_cyclase"/>
</dbReference>
<dbReference type="EMBL" id="JBFOLK010000011">
    <property type="protein sequence ID" value="KAL2476056.1"/>
    <property type="molecule type" value="Genomic_DNA"/>
</dbReference>
<dbReference type="AlphaFoldDB" id="A0ABD1QJ19"/>
<dbReference type="Gene3D" id="3.30.70.270">
    <property type="match status" value="1"/>
</dbReference>
<gene>
    <name evidence="1" type="ORF">Adt_36792</name>
</gene>
<reference evidence="2" key="1">
    <citation type="submission" date="2024-07" db="EMBL/GenBank/DDBJ databases">
        <title>Two chromosome-level genome assemblies of Korean endemic species Abeliophyllum distichum and Forsythia ovata (Oleaceae).</title>
        <authorList>
            <person name="Jang H."/>
        </authorList>
    </citation>
    <scope>NUCLEOTIDE SEQUENCE [LARGE SCALE GENOMIC DNA]</scope>
</reference>
<sequence length="209" mass="23947">MEVYVDDMLVNRLNAEDHIGHFQRDVWNSLVEANPEKIKALIDMRSPSSSKEVQSLTGRLTALNRFISKATNCCQPFFQTFKGGKWFEWTENVRMPSENSKPCSERLICCPNQRIERHYSSTSQYLRWCPDGHNLNCALRLEFKASNNTAENEALLIPRIENGYADALFKLANSKDSDLMRAILFEKLNKPSIDEAVPLNVMVINESSK</sequence>
<dbReference type="SUPFAM" id="SSF56672">
    <property type="entry name" value="DNA/RNA polymerases"/>
    <property type="match status" value="1"/>
</dbReference>
<evidence type="ECO:0000313" key="2">
    <source>
        <dbReference type="Proteomes" id="UP001604336"/>
    </source>
</evidence>
<protein>
    <submittedName>
        <fullName evidence="1">DNA/RNA polymerase superfamily protein</fullName>
    </submittedName>
</protein>
<comment type="caution">
    <text evidence="1">The sequence shown here is derived from an EMBL/GenBank/DDBJ whole genome shotgun (WGS) entry which is preliminary data.</text>
</comment>
<dbReference type="InterPro" id="IPR043502">
    <property type="entry name" value="DNA/RNA_pol_sf"/>
</dbReference>
<organism evidence="1 2">
    <name type="scientific">Abeliophyllum distichum</name>
    <dbReference type="NCBI Taxonomy" id="126358"/>
    <lineage>
        <taxon>Eukaryota</taxon>
        <taxon>Viridiplantae</taxon>
        <taxon>Streptophyta</taxon>
        <taxon>Embryophyta</taxon>
        <taxon>Tracheophyta</taxon>
        <taxon>Spermatophyta</taxon>
        <taxon>Magnoliopsida</taxon>
        <taxon>eudicotyledons</taxon>
        <taxon>Gunneridae</taxon>
        <taxon>Pentapetalae</taxon>
        <taxon>asterids</taxon>
        <taxon>lamiids</taxon>
        <taxon>Lamiales</taxon>
        <taxon>Oleaceae</taxon>
        <taxon>Forsythieae</taxon>
        <taxon>Abeliophyllum</taxon>
    </lineage>
</organism>
<dbReference type="Proteomes" id="UP001604336">
    <property type="component" value="Unassembled WGS sequence"/>
</dbReference>
<name>A0ABD1QJ19_9LAMI</name>